<evidence type="ECO:0000256" key="4">
    <source>
        <dbReference type="ARBA" id="ARBA00022989"/>
    </source>
</evidence>
<comment type="caution">
    <text evidence="6">The sequence shown here is derived from an EMBL/GenBank/DDBJ whole genome shotgun (WGS) entry which is preliminary data.</text>
</comment>
<proteinExistence type="inferred from homology"/>
<reference evidence="6 7" key="1">
    <citation type="submission" date="2018-07" db="EMBL/GenBank/DDBJ databases">
        <title>Genomic Encyclopedia of Type Strains, Phase III (KMG-III): the genomes of soil and plant-associated and newly described type strains.</title>
        <authorList>
            <person name="Whitman W."/>
        </authorList>
    </citation>
    <scope>NUCLEOTIDE SEQUENCE [LARGE SCALE GENOMIC DNA]</scope>
    <source>
        <strain evidence="6 7">CECT 7031</strain>
    </source>
</reference>
<dbReference type="PANTHER" id="PTHR21716">
    <property type="entry name" value="TRANSMEMBRANE PROTEIN"/>
    <property type="match status" value="1"/>
</dbReference>
<dbReference type="EMBL" id="QRAS01000004">
    <property type="protein sequence ID" value="RDL01530.1"/>
    <property type="molecule type" value="Genomic_DNA"/>
</dbReference>
<keyword evidence="7" id="KW-1185">Reference proteome</keyword>
<dbReference type="AlphaFoldDB" id="A0A288QLB8"/>
<dbReference type="PANTHER" id="PTHR21716:SF62">
    <property type="entry name" value="TRANSPORT PROTEIN YDBI-RELATED"/>
    <property type="match status" value="1"/>
</dbReference>
<dbReference type="GeneID" id="94545491"/>
<comment type="subcellular location">
    <subcellularLocation>
        <location evidence="1">Membrane</location>
        <topology evidence="1">Multi-pass membrane protein</topology>
    </subcellularLocation>
</comment>
<sequence length="344" mass="38457">MFETLSKWWWTDKTQKYAALIVLILVAFLIRHSLSLVLFATIFGYLGVSGGRTIHKYTRLPYIAAVISFFVTLIAVFALIVSLIAPMFYKQGLYLYEAIVKGLVKYPQIEQLASSYMSKFNITGKVGDLVQTILRGSLSTLSEIFHATSEVVLALFLAFIFAMTFKSIRRFGNQFLSSDFPGFFKHSYLLLSKFAYILGQIFEVQIVIDVFNTTIMLIGFMIIGMPSPVVLGMLVFILGLVPVAGVLISMVPLTILAFSTGGLVMAVEVLLFVLLVHTFEAYFLHPKLMASRSELPIFVTFTTLIFMETFLGAWGLIVGVPLVSFFLDVLGVHRFSGQTETFED</sequence>
<protein>
    <submittedName>
        <fullName evidence="6">Putative PurR-regulated permease PerM</fullName>
    </submittedName>
</protein>
<name>A0A288QLB8_9LACO</name>
<dbReference type="RefSeq" id="WP_070229584.1">
    <property type="nucleotide sequence ID" value="NZ_BJYO01000006.1"/>
</dbReference>
<dbReference type="GO" id="GO:0055085">
    <property type="term" value="P:transmembrane transport"/>
    <property type="evidence" value="ECO:0007669"/>
    <property type="project" value="TreeGrafter"/>
</dbReference>
<evidence type="ECO:0000256" key="5">
    <source>
        <dbReference type="ARBA" id="ARBA00023136"/>
    </source>
</evidence>
<dbReference type="InterPro" id="IPR002549">
    <property type="entry name" value="AI-2E-like"/>
</dbReference>
<organism evidence="6 7">
    <name type="scientific">Weissella soli</name>
    <dbReference type="NCBI Taxonomy" id="155866"/>
    <lineage>
        <taxon>Bacteria</taxon>
        <taxon>Bacillati</taxon>
        <taxon>Bacillota</taxon>
        <taxon>Bacilli</taxon>
        <taxon>Lactobacillales</taxon>
        <taxon>Lactobacillaceae</taxon>
        <taxon>Weissella</taxon>
    </lineage>
</organism>
<keyword evidence="5" id="KW-0472">Membrane</keyword>
<evidence type="ECO:0000256" key="2">
    <source>
        <dbReference type="ARBA" id="ARBA00009773"/>
    </source>
</evidence>
<evidence type="ECO:0000313" key="6">
    <source>
        <dbReference type="EMBL" id="RDL01530.1"/>
    </source>
</evidence>
<dbReference type="Pfam" id="PF01594">
    <property type="entry name" value="AI-2E_transport"/>
    <property type="match status" value="1"/>
</dbReference>
<evidence type="ECO:0000313" key="7">
    <source>
        <dbReference type="Proteomes" id="UP000254912"/>
    </source>
</evidence>
<accession>A0A288QLB8</accession>
<comment type="similarity">
    <text evidence="2">Belongs to the autoinducer-2 exporter (AI-2E) (TC 2.A.86) family.</text>
</comment>
<keyword evidence="4" id="KW-1133">Transmembrane helix</keyword>
<dbReference type="KEGG" id="wso:WSWS_00281"/>
<gene>
    <name evidence="6" type="ORF">DFP99_1436</name>
</gene>
<evidence type="ECO:0000256" key="3">
    <source>
        <dbReference type="ARBA" id="ARBA00022692"/>
    </source>
</evidence>
<evidence type="ECO:0000256" key="1">
    <source>
        <dbReference type="ARBA" id="ARBA00004141"/>
    </source>
</evidence>
<dbReference type="Proteomes" id="UP000254912">
    <property type="component" value="Unassembled WGS sequence"/>
</dbReference>
<keyword evidence="3" id="KW-0812">Transmembrane</keyword>
<dbReference type="GO" id="GO:0016020">
    <property type="term" value="C:membrane"/>
    <property type="evidence" value="ECO:0007669"/>
    <property type="project" value="UniProtKB-SubCell"/>
</dbReference>